<dbReference type="VEuPathDB" id="MicrosporidiaDB:NBO_28g0047"/>
<evidence type="ECO:0000313" key="3">
    <source>
        <dbReference type="Proteomes" id="UP000016927"/>
    </source>
</evidence>
<protein>
    <submittedName>
        <fullName evidence="2">Uncharacterized protein</fullName>
    </submittedName>
</protein>
<feature type="signal peptide" evidence="1">
    <location>
        <begin position="1"/>
        <end position="21"/>
    </location>
</feature>
<name>R0MNI5_NOSB1</name>
<dbReference type="EMBL" id="KB908936">
    <property type="protein sequence ID" value="EOB14408.1"/>
    <property type="molecule type" value="Genomic_DNA"/>
</dbReference>
<keyword evidence="1" id="KW-0732">Signal</keyword>
<proteinExistence type="predicted"/>
<sequence>MFVSQKNFIIYLYFFASLICAKSPLKELKFSKKNESYFVTISVQQDTKIASFGIRDDCFGILTKNFLIKNSRDKVLSNDNKLEINISDLKWSIVYEYYVEVITNDGKIFNTENFLFDKKIGNFVLSTESRNKSTRTLN</sequence>
<accession>R0MNI5</accession>
<feature type="chain" id="PRO_5004355260" evidence="1">
    <location>
        <begin position="22"/>
        <end position="138"/>
    </location>
</feature>
<dbReference type="AlphaFoldDB" id="R0MNI5"/>
<gene>
    <name evidence="2" type="ORF">NBO_28g0047</name>
</gene>
<evidence type="ECO:0000313" key="2">
    <source>
        <dbReference type="EMBL" id="EOB14408.1"/>
    </source>
</evidence>
<keyword evidence="3" id="KW-1185">Reference proteome</keyword>
<dbReference type="Proteomes" id="UP000016927">
    <property type="component" value="Unassembled WGS sequence"/>
</dbReference>
<reference evidence="2 3" key="1">
    <citation type="journal article" date="2013" name="BMC Genomics">
        <title>Comparative genomics of parasitic silkworm microsporidia reveal an association between genome expansion and host adaptation.</title>
        <authorList>
            <person name="Pan G."/>
            <person name="Xu J."/>
            <person name="Li T."/>
            <person name="Xia Q."/>
            <person name="Liu S.L."/>
            <person name="Zhang G."/>
            <person name="Li S."/>
            <person name="Li C."/>
            <person name="Liu H."/>
            <person name="Yang L."/>
            <person name="Liu T."/>
            <person name="Zhang X."/>
            <person name="Wu Z."/>
            <person name="Fan W."/>
            <person name="Dang X."/>
            <person name="Xiang H."/>
            <person name="Tao M."/>
            <person name="Li Y."/>
            <person name="Hu J."/>
            <person name="Li Z."/>
            <person name="Lin L."/>
            <person name="Luo J."/>
            <person name="Geng L."/>
            <person name="Wang L."/>
            <person name="Long M."/>
            <person name="Wan Y."/>
            <person name="He N."/>
            <person name="Zhang Z."/>
            <person name="Lu C."/>
            <person name="Keeling P.J."/>
            <person name="Wang J."/>
            <person name="Xiang Z."/>
            <person name="Zhou Z."/>
        </authorList>
    </citation>
    <scope>NUCLEOTIDE SEQUENCE [LARGE SCALE GENOMIC DNA]</scope>
    <source>
        <strain evidence="3">CQ1 / CVCC 102059</strain>
    </source>
</reference>
<evidence type="ECO:0000256" key="1">
    <source>
        <dbReference type="SAM" id="SignalP"/>
    </source>
</evidence>
<dbReference type="HOGENOM" id="CLU_1855833_0_0_1"/>
<organism evidence="2 3">
    <name type="scientific">Nosema bombycis (strain CQ1 / CVCC 102059)</name>
    <name type="common">Microsporidian parasite</name>
    <name type="synonym">Pebrine of silkworm</name>
    <dbReference type="NCBI Taxonomy" id="578461"/>
    <lineage>
        <taxon>Eukaryota</taxon>
        <taxon>Fungi</taxon>
        <taxon>Fungi incertae sedis</taxon>
        <taxon>Microsporidia</taxon>
        <taxon>Nosematidae</taxon>
        <taxon>Nosema</taxon>
    </lineage>
</organism>